<dbReference type="RefSeq" id="WP_258385752.1">
    <property type="nucleotide sequence ID" value="NZ_CP091430.1"/>
</dbReference>
<sequence>MMQRSKMQTGLLILFLVIVWGINWPLSKIALDYVPPVLFSGIRTLLGGLLLLPVALSKFERLRLRETWPIYLVSAMVNVVLYYGLQTIGLNHLPAGLFSAIVFLQPVLVGIFSWLWLGESMNGLKMTGLLLGFAGVGIISTGGLAGHVSAAGILLALGTALSWALGTIYVKKTGPRVDPIWLVTLQLMIGGLLMTAAGSAVESWSDIDWEPVFVACLLFIAVFVIALGWLVFYKLIDSGEASRVASYTFLIPLVSILSSALFLRESVTLSLLAGLLCILASIYLVNRRV</sequence>
<name>A0ABY5S814_9BACL</name>
<keyword evidence="3" id="KW-1003">Cell membrane</keyword>
<keyword evidence="5 7" id="KW-1133">Transmembrane helix</keyword>
<evidence type="ECO:0000256" key="1">
    <source>
        <dbReference type="ARBA" id="ARBA00004651"/>
    </source>
</evidence>
<protein>
    <submittedName>
        <fullName evidence="9">DMT family transporter</fullName>
    </submittedName>
</protein>
<dbReference type="SUPFAM" id="SSF103481">
    <property type="entry name" value="Multidrug resistance efflux transporter EmrE"/>
    <property type="match status" value="2"/>
</dbReference>
<feature type="transmembrane region" description="Helical" evidence="7">
    <location>
        <begin position="68"/>
        <end position="85"/>
    </location>
</feature>
<evidence type="ECO:0000256" key="2">
    <source>
        <dbReference type="ARBA" id="ARBA00007362"/>
    </source>
</evidence>
<feature type="transmembrane region" description="Helical" evidence="7">
    <location>
        <begin position="129"/>
        <end position="145"/>
    </location>
</feature>
<dbReference type="InterPro" id="IPR037185">
    <property type="entry name" value="EmrE-like"/>
</dbReference>
<evidence type="ECO:0000259" key="8">
    <source>
        <dbReference type="Pfam" id="PF00892"/>
    </source>
</evidence>
<evidence type="ECO:0000313" key="9">
    <source>
        <dbReference type="EMBL" id="UVI29663.1"/>
    </source>
</evidence>
<proteinExistence type="inferred from homology"/>
<feature type="transmembrane region" description="Helical" evidence="7">
    <location>
        <begin position="212"/>
        <end position="232"/>
    </location>
</feature>
<dbReference type="InterPro" id="IPR050638">
    <property type="entry name" value="AA-Vitamin_Transporters"/>
</dbReference>
<gene>
    <name evidence="9" type="ORF">L1F29_30340</name>
</gene>
<dbReference type="Gene3D" id="1.10.3730.20">
    <property type="match status" value="1"/>
</dbReference>
<evidence type="ECO:0000313" key="10">
    <source>
        <dbReference type="Proteomes" id="UP001057877"/>
    </source>
</evidence>
<evidence type="ECO:0000256" key="3">
    <source>
        <dbReference type="ARBA" id="ARBA00022475"/>
    </source>
</evidence>
<comment type="subcellular location">
    <subcellularLocation>
        <location evidence="1">Cell membrane</location>
        <topology evidence="1">Multi-pass membrane protein</topology>
    </subcellularLocation>
</comment>
<feature type="transmembrane region" description="Helical" evidence="7">
    <location>
        <begin position="37"/>
        <end position="56"/>
    </location>
</feature>
<dbReference type="PANTHER" id="PTHR32322:SF18">
    <property type="entry name" value="S-ADENOSYLMETHIONINE_S-ADENOSYLHOMOCYSTEINE TRANSPORTER"/>
    <property type="match status" value="1"/>
</dbReference>
<feature type="transmembrane region" description="Helical" evidence="7">
    <location>
        <begin position="244"/>
        <end position="263"/>
    </location>
</feature>
<evidence type="ECO:0000256" key="4">
    <source>
        <dbReference type="ARBA" id="ARBA00022692"/>
    </source>
</evidence>
<reference evidence="9" key="1">
    <citation type="submission" date="2022-01" db="EMBL/GenBank/DDBJ databases">
        <title>Paenibacillus spongiae sp. nov., isolated from marine sponge.</title>
        <authorList>
            <person name="Li Z."/>
            <person name="Zhang M."/>
        </authorList>
    </citation>
    <scope>NUCLEOTIDE SEQUENCE</scope>
    <source>
        <strain evidence="9">PHS-Z3</strain>
    </source>
</reference>
<feature type="transmembrane region" description="Helical" evidence="7">
    <location>
        <begin position="97"/>
        <end position="117"/>
    </location>
</feature>
<evidence type="ECO:0000256" key="6">
    <source>
        <dbReference type="ARBA" id="ARBA00023136"/>
    </source>
</evidence>
<feature type="transmembrane region" description="Helical" evidence="7">
    <location>
        <begin position="269"/>
        <end position="286"/>
    </location>
</feature>
<evidence type="ECO:0000256" key="5">
    <source>
        <dbReference type="ARBA" id="ARBA00022989"/>
    </source>
</evidence>
<dbReference type="Proteomes" id="UP001057877">
    <property type="component" value="Chromosome"/>
</dbReference>
<dbReference type="PANTHER" id="PTHR32322">
    <property type="entry name" value="INNER MEMBRANE TRANSPORTER"/>
    <property type="match status" value="1"/>
</dbReference>
<keyword evidence="4 7" id="KW-0812">Transmembrane</keyword>
<organism evidence="9 10">
    <name type="scientific">Paenibacillus spongiae</name>
    <dbReference type="NCBI Taxonomy" id="2909671"/>
    <lineage>
        <taxon>Bacteria</taxon>
        <taxon>Bacillati</taxon>
        <taxon>Bacillota</taxon>
        <taxon>Bacilli</taxon>
        <taxon>Bacillales</taxon>
        <taxon>Paenibacillaceae</taxon>
        <taxon>Paenibacillus</taxon>
    </lineage>
</organism>
<dbReference type="Pfam" id="PF00892">
    <property type="entry name" value="EamA"/>
    <property type="match status" value="2"/>
</dbReference>
<feature type="domain" description="EamA" evidence="8">
    <location>
        <begin position="151"/>
        <end position="286"/>
    </location>
</feature>
<evidence type="ECO:0000256" key="7">
    <source>
        <dbReference type="SAM" id="Phobius"/>
    </source>
</evidence>
<keyword evidence="10" id="KW-1185">Reference proteome</keyword>
<comment type="similarity">
    <text evidence="2">Belongs to the EamA transporter family.</text>
</comment>
<feature type="domain" description="EamA" evidence="8">
    <location>
        <begin position="11"/>
        <end position="140"/>
    </location>
</feature>
<dbReference type="EMBL" id="CP091430">
    <property type="protein sequence ID" value="UVI29663.1"/>
    <property type="molecule type" value="Genomic_DNA"/>
</dbReference>
<feature type="transmembrane region" description="Helical" evidence="7">
    <location>
        <begin position="151"/>
        <end position="170"/>
    </location>
</feature>
<accession>A0ABY5S814</accession>
<feature type="transmembrane region" description="Helical" evidence="7">
    <location>
        <begin position="182"/>
        <end position="200"/>
    </location>
</feature>
<keyword evidence="6 7" id="KW-0472">Membrane</keyword>
<dbReference type="InterPro" id="IPR000620">
    <property type="entry name" value="EamA_dom"/>
</dbReference>